<sequence>MLPNLLSIAAIAIAVSSAPFALAKPTGCRPSRFRDLVVFGDSYSDTGNEYKLSNHTWPITGYYKGRFSNGPTWADDVAKTKNLKLQDYAFGGATCDSTLVQGYSGASSTIAVPGFIQQIENYYVPKHNPKDVADSLFVVSFQGNDFFFDPSLDPKLVVGKLHDGIKRLVSLGARNILVVENINMGIIPYFNTNATLAAAFTGMAAQEQVAYKALVKQIAQEYGPTDAKRPFRECKDKKKVNVGYLNLWELFARLYKSSELKRLGITDVINGCVSNDYKSVCKDAGKHFYWDAFHPTTKIHKEIADAVVHLL</sequence>
<dbReference type="InterPro" id="IPR051058">
    <property type="entry name" value="GDSL_Est/Lipase"/>
</dbReference>
<dbReference type="OrthoDB" id="1600564at2759"/>
<keyword evidence="4" id="KW-1185">Reference proteome</keyword>
<dbReference type="InterPro" id="IPR001087">
    <property type="entry name" value="GDSL"/>
</dbReference>
<dbReference type="Pfam" id="PF00657">
    <property type="entry name" value="Lipase_GDSL"/>
    <property type="match status" value="1"/>
</dbReference>
<evidence type="ECO:0000256" key="1">
    <source>
        <dbReference type="ARBA" id="ARBA00022801"/>
    </source>
</evidence>
<evidence type="ECO:0000313" key="3">
    <source>
        <dbReference type="EMBL" id="KAG0019136.1"/>
    </source>
</evidence>
<dbReference type="SUPFAM" id="SSF52266">
    <property type="entry name" value="SGNH hydrolase"/>
    <property type="match status" value="1"/>
</dbReference>
<feature type="signal peptide" evidence="2">
    <location>
        <begin position="1"/>
        <end position="23"/>
    </location>
</feature>
<dbReference type="CDD" id="cd01846">
    <property type="entry name" value="fatty_acyltransferase_like"/>
    <property type="match status" value="1"/>
</dbReference>
<reference evidence="3" key="1">
    <citation type="journal article" date="2020" name="Fungal Divers.">
        <title>Resolving the Mortierellaceae phylogeny through synthesis of multi-gene phylogenetics and phylogenomics.</title>
        <authorList>
            <person name="Vandepol N."/>
            <person name="Liber J."/>
            <person name="Desiro A."/>
            <person name="Na H."/>
            <person name="Kennedy M."/>
            <person name="Barry K."/>
            <person name="Grigoriev I.V."/>
            <person name="Miller A.N."/>
            <person name="O'Donnell K."/>
            <person name="Stajich J.E."/>
            <person name="Bonito G."/>
        </authorList>
    </citation>
    <scope>NUCLEOTIDE SEQUENCE</scope>
    <source>
        <strain evidence="3">NRRL 2769</strain>
    </source>
</reference>
<dbReference type="EMBL" id="JAAAID010000308">
    <property type="protein sequence ID" value="KAG0019136.1"/>
    <property type="molecule type" value="Genomic_DNA"/>
</dbReference>
<protein>
    <recommendedName>
        <fullName evidence="5">Gdsl lipase acylhydrolase family protein</fullName>
    </recommendedName>
</protein>
<name>A0A9P6T1W0_9FUNG</name>
<dbReference type="Gene3D" id="3.40.50.1110">
    <property type="entry name" value="SGNH hydrolase"/>
    <property type="match status" value="1"/>
</dbReference>
<dbReference type="PANTHER" id="PTHR45648">
    <property type="entry name" value="GDSL LIPASE/ACYLHYDROLASE FAMILY PROTEIN (AFU_ORTHOLOGUE AFUA_4G14700)"/>
    <property type="match status" value="1"/>
</dbReference>
<accession>A0A9P6T1W0</accession>
<dbReference type="GO" id="GO:0016788">
    <property type="term" value="F:hydrolase activity, acting on ester bonds"/>
    <property type="evidence" value="ECO:0007669"/>
    <property type="project" value="InterPro"/>
</dbReference>
<dbReference type="PANTHER" id="PTHR45648:SF22">
    <property type="entry name" value="GDSL LIPASE_ACYLHYDROLASE FAMILY PROTEIN (AFU_ORTHOLOGUE AFUA_4G14700)"/>
    <property type="match status" value="1"/>
</dbReference>
<dbReference type="InterPro" id="IPR036514">
    <property type="entry name" value="SGNH_hydro_sf"/>
</dbReference>
<keyword evidence="2" id="KW-0732">Signal</keyword>
<keyword evidence="1" id="KW-0378">Hydrolase</keyword>
<proteinExistence type="predicted"/>
<feature type="chain" id="PRO_5040391548" description="Gdsl lipase acylhydrolase family protein" evidence="2">
    <location>
        <begin position="24"/>
        <end position="311"/>
    </location>
</feature>
<evidence type="ECO:0000313" key="4">
    <source>
        <dbReference type="Proteomes" id="UP000703661"/>
    </source>
</evidence>
<dbReference type="Proteomes" id="UP000703661">
    <property type="component" value="Unassembled WGS sequence"/>
</dbReference>
<gene>
    <name evidence="3" type="ORF">BGZ80_006251</name>
</gene>
<organism evidence="3 4">
    <name type="scientific">Entomortierella chlamydospora</name>
    <dbReference type="NCBI Taxonomy" id="101097"/>
    <lineage>
        <taxon>Eukaryota</taxon>
        <taxon>Fungi</taxon>
        <taxon>Fungi incertae sedis</taxon>
        <taxon>Mucoromycota</taxon>
        <taxon>Mortierellomycotina</taxon>
        <taxon>Mortierellomycetes</taxon>
        <taxon>Mortierellales</taxon>
        <taxon>Mortierellaceae</taxon>
        <taxon>Entomortierella</taxon>
    </lineage>
</organism>
<dbReference type="AlphaFoldDB" id="A0A9P6T1W0"/>
<evidence type="ECO:0008006" key="5">
    <source>
        <dbReference type="Google" id="ProtNLM"/>
    </source>
</evidence>
<evidence type="ECO:0000256" key="2">
    <source>
        <dbReference type="SAM" id="SignalP"/>
    </source>
</evidence>
<comment type="caution">
    <text evidence="3">The sequence shown here is derived from an EMBL/GenBank/DDBJ whole genome shotgun (WGS) entry which is preliminary data.</text>
</comment>